<dbReference type="InterPro" id="IPR005121">
    <property type="entry name" value="Fdx_antiC-bd"/>
</dbReference>
<dbReference type="Gene3D" id="3.50.40.10">
    <property type="entry name" value="Phenylalanyl-trna Synthetase, Chain B, domain 3"/>
    <property type="match status" value="1"/>
</dbReference>
<dbReference type="Proteomes" id="UP000233757">
    <property type="component" value="Unassembled WGS sequence"/>
</dbReference>
<evidence type="ECO:0000256" key="6">
    <source>
        <dbReference type="ARBA" id="ARBA00022598"/>
    </source>
</evidence>
<dbReference type="GO" id="GO:0004826">
    <property type="term" value="F:phenylalanine-tRNA ligase activity"/>
    <property type="evidence" value="ECO:0007669"/>
    <property type="project" value="UniProtKB-UniRule"/>
</dbReference>
<organism evidence="16 17">
    <name type="scientific">Acinetobacter baumannii</name>
    <dbReference type="NCBI Taxonomy" id="470"/>
    <lineage>
        <taxon>Bacteria</taxon>
        <taxon>Pseudomonadati</taxon>
        <taxon>Pseudomonadota</taxon>
        <taxon>Gammaproteobacteria</taxon>
        <taxon>Moraxellales</taxon>
        <taxon>Moraxellaceae</taxon>
        <taxon>Acinetobacter</taxon>
        <taxon>Acinetobacter calcoaceticus/baumannii complex</taxon>
    </lineage>
</organism>
<dbReference type="InterPro" id="IPR012340">
    <property type="entry name" value="NA-bd_OB-fold"/>
</dbReference>
<dbReference type="SUPFAM" id="SSF54991">
    <property type="entry name" value="Anticodon-binding domain of PheRS"/>
    <property type="match status" value="1"/>
</dbReference>
<dbReference type="InterPro" id="IPR045864">
    <property type="entry name" value="aa-tRNA-synth_II/BPL/LPL"/>
</dbReference>
<feature type="binding site" evidence="15">
    <location>
        <position position="454"/>
    </location>
    <ligand>
        <name>Mg(2+)</name>
        <dbReference type="ChEBI" id="CHEBI:18420"/>
        <note>shared with alpha subunit</note>
    </ligand>
</feature>
<dbReference type="SUPFAM" id="SSF56037">
    <property type="entry name" value="PheT/TilS domain"/>
    <property type="match status" value="1"/>
</dbReference>
<evidence type="ECO:0000256" key="3">
    <source>
        <dbReference type="ARBA" id="ARBA00011209"/>
    </source>
</evidence>
<keyword evidence="4 15" id="KW-0963">Cytoplasm</keyword>
<evidence type="ECO:0000256" key="14">
    <source>
        <dbReference type="ARBA" id="ARBA00049255"/>
    </source>
</evidence>
<keyword evidence="6 15" id="KW-0436">Ligase</keyword>
<dbReference type="EMBL" id="PHJU02000038">
    <property type="protein sequence ID" value="PQL80700.1"/>
    <property type="molecule type" value="Genomic_DNA"/>
</dbReference>
<dbReference type="PROSITE" id="PS51483">
    <property type="entry name" value="B5"/>
    <property type="match status" value="1"/>
</dbReference>
<dbReference type="RefSeq" id="WP_000703086.1">
    <property type="nucleotide sequence ID" value="NZ_CAXNZV010000033.1"/>
</dbReference>
<dbReference type="GO" id="GO:0006432">
    <property type="term" value="P:phenylalanyl-tRNA aminoacylation"/>
    <property type="evidence" value="ECO:0007669"/>
    <property type="project" value="UniProtKB-UniRule"/>
</dbReference>
<feature type="binding site" evidence="15">
    <location>
        <position position="460"/>
    </location>
    <ligand>
        <name>Mg(2+)</name>
        <dbReference type="ChEBI" id="CHEBI:18420"/>
        <note>shared with alpha subunit</note>
    </ligand>
</feature>
<dbReference type="SUPFAM" id="SSF46955">
    <property type="entry name" value="Putative DNA-binding domain"/>
    <property type="match status" value="1"/>
</dbReference>
<keyword evidence="10 15" id="KW-0460">Magnesium</keyword>
<dbReference type="GO" id="GO:0009328">
    <property type="term" value="C:phenylalanine-tRNA ligase complex"/>
    <property type="evidence" value="ECO:0007669"/>
    <property type="project" value="TreeGrafter"/>
</dbReference>
<dbReference type="InterPro" id="IPR020825">
    <property type="entry name" value="Phe-tRNA_synthase-like_B3/B4"/>
</dbReference>
<dbReference type="NCBIfam" id="NF045760">
    <property type="entry name" value="YtpR"/>
    <property type="match status" value="1"/>
</dbReference>
<protein>
    <recommendedName>
        <fullName evidence="15">Phenylalanine--tRNA ligase beta subunit</fullName>
        <ecNumber evidence="15">6.1.1.20</ecNumber>
    </recommendedName>
    <alternativeName>
        <fullName evidence="15">Phenylalanyl-tRNA synthetase beta subunit</fullName>
        <shortName evidence="15">PheRS</shortName>
    </alternativeName>
</protein>
<dbReference type="InterPro" id="IPR041616">
    <property type="entry name" value="PheRS_beta_core"/>
</dbReference>
<proteinExistence type="inferred from homology"/>
<comment type="similarity">
    <text evidence="2 15">Belongs to the phenylalanyl-tRNA synthetase beta subunit family. Type 1 subfamily.</text>
</comment>
<keyword evidence="9 15" id="KW-0067">ATP-binding</keyword>
<dbReference type="InterPro" id="IPR005147">
    <property type="entry name" value="tRNA_synthase_B5-dom"/>
</dbReference>
<comment type="catalytic activity">
    <reaction evidence="14 15">
        <text>tRNA(Phe) + L-phenylalanine + ATP = L-phenylalanyl-tRNA(Phe) + AMP + diphosphate + H(+)</text>
        <dbReference type="Rhea" id="RHEA:19413"/>
        <dbReference type="Rhea" id="RHEA-COMP:9668"/>
        <dbReference type="Rhea" id="RHEA-COMP:9699"/>
        <dbReference type="ChEBI" id="CHEBI:15378"/>
        <dbReference type="ChEBI" id="CHEBI:30616"/>
        <dbReference type="ChEBI" id="CHEBI:33019"/>
        <dbReference type="ChEBI" id="CHEBI:58095"/>
        <dbReference type="ChEBI" id="CHEBI:78442"/>
        <dbReference type="ChEBI" id="CHEBI:78531"/>
        <dbReference type="ChEBI" id="CHEBI:456215"/>
        <dbReference type="EC" id="6.1.1.20"/>
    </reaction>
</comment>
<dbReference type="PROSITE" id="PS50886">
    <property type="entry name" value="TRBD"/>
    <property type="match status" value="1"/>
</dbReference>
<evidence type="ECO:0000256" key="12">
    <source>
        <dbReference type="ARBA" id="ARBA00022917"/>
    </source>
</evidence>
<dbReference type="Pfam" id="PF03484">
    <property type="entry name" value="B5"/>
    <property type="match status" value="1"/>
</dbReference>
<evidence type="ECO:0000256" key="11">
    <source>
        <dbReference type="ARBA" id="ARBA00022884"/>
    </source>
</evidence>
<dbReference type="Gene3D" id="3.30.56.10">
    <property type="match status" value="2"/>
</dbReference>
<dbReference type="InterPro" id="IPR004532">
    <property type="entry name" value="Phe-tRNA-ligase_IIc_bsu_bact"/>
</dbReference>
<dbReference type="InterPro" id="IPR002547">
    <property type="entry name" value="tRNA-bd_dom"/>
</dbReference>
<reference evidence="16 17" key="1">
    <citation type="submission" date="2018-02" db="EMBL/GenBank/DDBJ databases">
        <title>Acinetobacter baumanii whole genome sequence.</title>
        <authorList>
            <person name="Qasim Z.J."/>
        </authorList>
    </citation>
    <scope>NUCLEOTIDE SEQUENCE [LARGE SCALE GENOMIC DNA]</scope>
    <source>
        <strain evidence="16 17">ZQ8</strain>
    </source>
</reference>
<keyword evidence="11" id="KW-0694">RNA-binding</keyword>
<dbReference type="InterPro" id="IPR033714">
    <property type="entry name" value="tRNA_bind_bactPheRS"/>
</dbReference>
<dbReference type="PANTHER" id="PTHR10947">
    <property type="entry name" value="PHENYLALANYL-TRNA SYNTHETASE BETA CHAIN AND LEUCINE-RICH REPEAT-CONTAINING PROTEIN 47"/>
    <property type="match status" value="1"/>
</dbReference>
<feature type="binding site" evidence="15">
    <location>
        <position position="463"/>
    </location>
    <ligand>
        <name>Mg(2+)</name>
        <dbReference type="ChEBI" id="CHEBI:18420"/>
        <note>shared with alpha subunit</note>
    </ligand>
</feature>
<comment type="cofactor">
    <cofactor evidence="15">
        <name>Mg(2+)</name>
        <dbReference type="ChEBI" id="CHEBI:18420"/>
    </cofactor>
    <text evidence="15">Binds 2 magnesium ions per tetramer.</text>
</comment>
<dbReference type="GO" id="GO:0000287">
    <property type="term" value="F:magnesium ion binding"/>
    <property type="evidence" value="ECO:0007669"/>
    <property type="project" value="UniProtKB-UniRule"/>
</dbReference>
<dbReference type="FunFam" id="3.50.40.10:FF:000001">
    <property type="entry name" value="Phenylalanine--tRNA ligase beta subunit"/>
    <property type="match status" value="1"/>
</dbReference>
<dbReference type="Gene3D" id="3.30.930.10">
    <property type="entry name" value="Bira Bifunctional Protein, Domain 2"/>
    <property type="match status" value="1"/>
</dbReference>
<dbReference type="PROSITE" id="PS51447">
    <property type="entry name" value="FDX_ACB"/>
    <property type="match status" value="1"/>
</dbReference>
<comment type="subunit">
    <text evidence="3 15">Tetramer of two alpha and two beta subunits.</text>
</comment>
<dbReference type="NCBIfam" id="TIGR00472">
    <property type="entry name" value="pheT_bact"/>
    <property type="match status" value="1"/>
</dbReference>
<evidence type="ECO:0000313" key="17">
    <source>
        <dbReference type="Proteomes" id="UP000233757"/>
    </source>
</evidence>
<evidence type="ECO:0000256" key="8">
    <source>
        <dbReference type="ARBA" id="ARBA00022741"/>
    </source>
</evidence>
<dbReference type="CDD" id="cd00769">
    <property type="entry name" value="PheRS_beta_core"/>
    <property type="match status" value="1"/>
</dbReference>
<dbReference type="InterPro" id="IPR036690">
    <property type="entry name" value="Fdx_antiC-bd_sf"/>
</dbReference>
<keyword evidence="13 15" id="KW-0030">Aminoacyl-tRNA synthetase</keyword>
<evidence type="ECO:0000256" key="15">
    <source>
        <dbReference type="HAMAP-Rule" id="MF_00283"/>
    </source>
</evidence>
<dbReference type="FunFam" id="3.30.930.10:FF:000022">
    <property type="entry name" value="Phenylalanine--tRNA ligase beta subunit"/>
    <property type="match status" value="1"/>
</dbReference>
<evidence type="ECO:0000256" key="4">
    <source>
        <dbReference type="ARBA" id="ARBA00022490"/>
    </source>
</evidence>
<comment type="caution">
    <text evidence="16">The sequence shown here is derived from an EMBL/GenBank/DDBJ whole genome shotgun (WGS) entry which is preliminary data.</text>
</comment>
<dbReference type="Pfam" id="PF01588">
    <property type="entry name" value="tRNA_bind"/>
    <property type="match status" value="1"/>
</dbReference>
<dbReference type="HAMAP" id="MF_00283">
    <property type="entry name" value="Phe_tRNA_synth_beta1"/>
    <property type="match status" value="1"/>
</dbReference>
<dbReference type="PANTHER" id="PTHR10947:SF0">
    <property type="entry name" value="PHENYLALANINE--TRNA LIGASE BETA SUBUNIT"/>
    <property type="match status" value="1"/>
</dbReference>
<feature type="binding site" evidence="15">
    <location>
        <position position="464"/>
    </location>
    <ligand>
        <name>Mg(2+)</name>
        <dbReference type="ChEBI" id="CHEBI:18420"/>
        <note>shared with alpha subunit</note>
    </ligand>
</feature>
<evidence type="ECO:0000256" key="7">
    <source>
        <dbReference type="ARBA" id="ARBA00022723"/>
    </source>
</evidence>
<evidence type="ECO:0000256" key="1">
    <source>
        <dbReference type="ARBA" id="ARBA00004496"/>
    </source>
</evidence>
<dbReference type="Pfam" id="PF03147">
    <property type="entry name" value="FDX-ACB"/>
    <property type="match status" value="1"/>
</dbReference>
<comment type="subcellular location">
    <subcellularLocation>
        <location evidence="1 15">Cytoplasm</location>
    </subcellularLocation>
</comment>
<dbReference type="GO" id="GO:0005524">
    <property type="term" value="F:ATP binding"/>
    <property type="evidence" value="ECO:0007669"/>
    <property type="project" value="UniProtKB-UniRule"/>
</dbReference>
<keyword evidence="8 15" id="KW-0547">Nucleotide-binding</keyword>
<evidence type="ECO:0000256" key="2">
    <source>
        <dbReference type="ARBA" id="ARBA00008653"/>
    </source>
</evidence>
<dbReference type="AlphaFoldDB" id="A0A9P2VBD3"/>
<dbReference type="CDD" id="cd02796">
    <property type="entry name" value="tRNA_bind_bactPheRS"/>
    <property type="match status" value="1"/>
</dbReference>
<dbReference type="Pfam" id="PF03483">
    <property type="entry name" value="B3_4"/>
    <property type="match status" value="1"/>
</dbReference>
<evidence type="ECO:0000256" key="13">
    <source>
        <dbReference type="ARBA" id="ARBA00023146"/>
    </source>
</evidence>
<name>A0A9P2VBD3_ACIBA</name>
<accession>A0A9P2VBD3</accession>
<dbReference type="SUPFAM" id="SSF55681">
    <property type="entry name" value="Class II aaRS and biotin synthetases"/>
    <property type="match status" value="1"/>
</dbReference>
<dbReference type="SMART" id="SM00896">
    <property type="entry name" value="FDX-ACB"/>
    <property type="match status" value="1"/>
</dbReference>
<dbReference type="SMART" id="SM00874">
    <property type="entry name" value="B5"/>
    <property type="match status" value="1"/>
</dbReference>
<dbReference type="Gene3D" id="3.30.70.380">
    <property type="entry name" value="Ferrodoxin-fold anticodon-binding domain"/>
    <property type="match status" value="1"/>
</dbReference>
<sequence>MKISENWLRTWVNPAIDSDTLSDQLTMLGLEVDELAPVAKPFTGVVVGEVLTVEQHPDADRLRVTTVNIGSGEPLQIVCGAPNVRAGMKAPVATIGAVLPGDFKIKKGKLRGVESQGMLCGASEIDLEDKIDGLLELPDDAPVGVNIREYLKLDDNVIDISITPNRGDCFSIRGIAREVAVINQLQMNEPEIKSVDATITDEKKVVISTDGAPRYLGRVIKNVNVKAATPEWMEQALARSGIRTHSILVDVTNYVLMELGQPMHAFDLAKIEGTVHVRQAQPQEKLQLLNDQEVELQEDVMVIADDQKALAIAGIMGGLASSVTDDTTDIFLESAFFAPLAIAGRARRFGLHTDSSQRYERGVDFELPLIAMNRASQLIQELAGGEFGPITVAEKSDLLPKREAIELKQAQVDQLLGYKVAAEFITDALTRLGCEVTIQADGEWSVVPPSHRYDMAIYQDLIEEVARIDGYDNIQISLPSMDVQLAKYQDRFEIAQLRQTVVTLGYQEAISFSFADAKLEKQLNPQVSPLMLANPISSDLAAMRSTLLSSLIPCVQYNLNRQQSRVRFFELGLRFDYQNANSIQDLKQIPTLALVAVGSREPESWHAKPQPMDFFDFKGEVEEILAAGRVKVEYVRSERPWLHPGQSAEILVDGQSIGYLGRLHPSLENELDLSTTWVAELDQAAVLQSYVSNFTELSRFPSVRRDIALLISDNINVRDIQQLIEKTGGELLDSTWLFDVYTGQGVEEGKRSLAFALLWQHPSRTLEDAEIKSGMDNIIQVLENTYQATLRAS</sequence>
<dbReference type="SUPFAM" id="SSF50249">
    <property type="entry name" value="Nucleic acid-binding proteins"/>
    <property type="match status" value="1"/>
</dbReference>
<evidence type="ECO:0000256" key="10">
    <source>
        <dbReference type="ARBA" id="ARBA00022842"/>
    </source>
</evidence>
<dbReference type="InterPro" id="IPR005146">
    <property type="entry name" value="B3/B4_tRNA-bd"/>
</dbReference>
<dbReference type="GO" id="GO:0000049">
    <property type="term" value="F:tRNA binding"/>
    <property type="evidence" value="ECO:0007669"/>
    <property type="project" value="UniProtKB-UniRule"/>
</dbReference>
<dbReference type="FunFam" id="3.30.56.10:FF:000002">
    <property type="entry name" value="Phenylalanine--tRNA ligase beta subunit"/>
    <property type="match status" value="1"/>
</dbReference>
<dbReference type="Pfam" id="PF17759">
    <property type="entry name" value="tRNA_synthFbeta"/>
    <property type="match status" value="1"/>
</dbReference>
<gene>
    <name evidence="15" type="primary">pheT</name>
    <name evidence="16" type="ORF">CV954_016775</name>
</gene>
<keyword evidence="7 15" id="KW-0479">Metal-binding</keyword>
<dbReference type="Gene3D" id="2.40.50.140">
    <property type="entry name" value="Nucleic acid-binding proteins"/>
    <property type="match status" value="1"/>
</dbReference>
<dbReference type="EC" id="6.1.1.20" evidence="15"/>
<evidence type="ECO:0000256" key="5">
    <source>
        <dbReference type="ARBA" id="ARBA00022555"/>
    </source>
</evidence>
<dbReference type="FunFam" id="2.40.50.140:FF:000045">
    <property type="entry name" value="Phenylalanine--tRNA ligase beta subunit"/>
    <property type="match status" value="1"/>
</dbReference>
<evidence type="ECO:0000313" key="16">
    <source>
        <dbReference type="EMBL" id="PQL80700.1"/>
    </source>
</evidence>
<dbReference type="SMART" id="SM00873">
    <property type="entry name" value="B3_4"/>
    <property type="match status" value="1"/>
</dbReference>
<keyword evidence="12 15" id="KW-0648">Protein biosynthesis</keyword>
<evidence type="ECO:0000256" key="9">
    <source>
        <dbReference type="ARBA" id="ARBA00022840"/>
    </source>
</evidence>
<dbReference type="FunFam" id="3.30.70.380:FF:000001">
    <property type="entry name" value="Phenylalanine--tRNA ligase beta subunit"/>
    <property type="match status" value="1"/>
</dbReference>
<keyword evidence="5" id="KW-0820">tRNA-binding</keyword>
<dbReference type="InterPro" id="IPR009061">
    <property type="entry name" value="DNA-bd_dom_put_sf"/>
</dbReference>
<dbReference type="InterPro" id="IPR045060">
    <property type="entry name" value="Phe-tRNA-ligase_IIc_bsu"/>
</dbReference>